<organism evidence="2 3">
    <name type="scientific">Laccaria amethystina LaAM-08-1</name>
    <dbReference type="NCBI Taxonomy" id="1095629"/>
    <lineage>
        <taxon>Eukaryota</taxon>
        <taxon>Fungi</taxon>
        <taxon>Dikarya</taxon>
        <taxon>Basidiomycota</taxon>
        <taxon>Agaricomycotina</taxon>
        <taxon>Agaricomycetes</taxon>
        <taxon>Agaricomycetidae</taxon>
        <taxon>Agaricales</taxon>
        <taxon>Agaricineae</taxon>
        <taxon>Hydnangiaceae</taxon>
        <taxon>Laccaria</taxon>
    </lineage>
</organism>
<sequence length="227" mass="25520">MSIRTLGPDAEIDPARRERYDAESRNLHPLLPIVTSSSMFTTPHPSFVPQSMALPTTSYARPSHFSFNPIPDIHIVSPPLPRRQCIPLPQLSYAEMQINPLLVNGIDYNIRAPTSFAACHSRRHSSRGRDAWRYELAVHPTVPSLTIYLDFDSDRPIVVFPTHNNHDASITIAHVLAAVNHRVTAVGDELQQAYNAGYPVQLLPREVYWAGLVPSSTERDVWVLRTD</sequence>
<gene>
    <name evidence="2" type="ORF">K443DRAFT_469014</name>
</gene>
<dbReference type="EMBL" id="KN838578">
    <property type="protein sequence ID" value="KIK03584.1"/>
    <property type="molecule type" value="Genomic_DNA"/>
</dbReference>
<protein>
    <recommendedName>
        <fullName evidence="1">DUF6699 domain-containing protein</fullName>
    </recommendedName>
</protein>
<proteinExistence type="predicted"/>
<dbReference type="OrthoDB" id="3091545at2759"/>
<evidence type="ECO:0000259" key="1">
    <source>
        <dbReference type="Pfam" id="PF20415"/>
    </source>
</evidence>
<dbReference type="Proteomes" id="UP000054477">
    <property type="component" value="Unassembled WGS sequence"/>
</dbReference>
<reference evidence="3" key="2">
    <citation type="submission" date="2015-01" db="EMBL/GenBank/DDBJ databases">
        <title>Evolutionary Origins and Diversification of the Mycorrhizal Mutualists.</title>
        <authorList>
            <consortium name="DOE Joint Genome Institute"/>
            <consortium name="Mycorrhizal Genomics Consortium"/>
            <person name="Kohler A."/>
            <person name="Kuo A."/>
            <person name="Nagy L.G."/>
            <person name="Floudas D."/>
            <person name="Copeland A."/>
            <person name="Barry K.W."/>
            <person name="Cichocki N."/>
            <person name="Veneault-Fourrey C."/>
            <person name="LaButti K."/>
            <person name="Lindquist E.A."/>
            <person name="Lipzen A."/>
            <person name="Lundell T."/>
            <person name="Morin E."/>
            <person name="Murat C."/>
            <person name="Riley R."/>
            <person name="Ohm R."/>
            <person name="Sun H."/>
            <person name="Tunlid A."/>
            <person name="Henrissat B."/>
            <person name="Grigoriev I.V."/>
            <person name="Hibbett D.S."/>
            <person name="Martin F."/>
        </authorList>
    </citation>
    <scope>NUCLEOTIDE SEQUENCE [LARGE SCALE GENOMIC DNA]</scope>
    <source>
        <strain evidence="3">LaAM-08-1</strain>
    </source>
</reference>
<keyword evidence="3" id="KW-1185">Reference proteome</keyword>
<dbReference type="Pfam" id="PF20415">
    <property type="entry name" value="DUF6699"/>
    <property type="match status" value="1"/>
</dbReference>
<dbReference type="HOGENOM" id="CLU_1120316_0_0_1"/>
<dbReference type="AlphaFoldDB" id="A0A0C9XPT6"/>
<feature type="domain" description="DUF6699" evidence="1">
    <location>
        <begin position="106"/>
        <end position="184"/>
    </location>
</feature>
<reference evidence="2 3" key="1">
    <citation type="submission" date="2014-04" db="EMBL/GenBank/DDBJ databases">
        <authorList>
            <consortium name="DOE Joint Genome Institute"/>
            <person name="Kuo A."/>
            <person name="Kohler A."/>
            <person name="Nagy L.G."/>
            <person name="Floudas D."/>
            <person name="Copeland A."/>
            <person name="Barry K.W."/>
            <person name="Cichocki N."/>
            <person name="Veneault-Fourrey C."/>
            <person name="LaButti K."/>
            <person name="Lindquist E.A."/>
            <person name="Lipzen A."/>
            <person name="Lundell T."/>
            <person name="Morin E."/>
            <person name="Murat C."/>
            <person name="Sun H."/>
            <person name="Tunlid A."/>
            <person name="Henrissat B."/>
            <person name="Grigoriev I.V."/>
            <person name="Hibbett D.S."/>
            <person name="Martin F."/>
            <person name="Nordberg H.P."/>
            <person name="Cantor M.N."/>
            <person name="Hua S.X."/>
        </authorList>
    </citation>
    <scope>NUCLEOTIDE SEQUENCE [LARGE SCALE GENOMIC DNA]</scope>
    <source>
        <strain evidence="2 3">LaAM-08-1</strain>
    </source>
</reference>
<evidence type="ECO:0000313" key="3">
    <source>
        <dbReference type="Proteomes" id="UP000054477"/>
    </source>
</evidence>
<name>A0A0C9XPT6_9AGAR</name>
<evidence type="ECO:0000313" key="2">
    <source>
        <dbReference type="EMBL" id="KIK03584.1"/>
    </source>
</evidence>
<dbReference type="InterPro" id="IPR046522">
    <property type="entry name" value="DUF6699"/>
</dbReference>
<accession>A0A0C9XPT6</accession>